<dbReference type="InterPro" id="IPR009695">
    <property type="entry name" value="Diacylglyc_glucosyltr_N"/>
</dbReference>
<comment type="caution">
    <text evidence="7">The sequence shown here is derived from an EMBL/GenBank/DDBJ whole genome shotgun (WGS) entry which is preliminary data.</text>
</comment>
<name>A0ABR9QJA3_9BACI</name>
<dbReference type="RefSeq" id="WP_193536334.1">
    <property type="nucleotide sequence ID" value="NZ_JADCLJ010000020.1"/>
</dbReference>
<dbReference type="PANTHER" id="PTHR43025">
    <property type="entry name" value="MONOGALACTOSYLDIACYLGLYCEROL SYNTHASE"/>
    <property type="match status" value="1"/>
</dbReference>
<comment type="subcellular location">
    <subcellularLocation>
        <location evidence="1">Membrane</location>
    </subcellularLocation>
</comment>
<dbReference type="PANTHER" id="PTHR43025:SF3">
    <property type="entry name" value="MONOGALACTOSYLDIACYLGLYCEROL SYNTHASE 1, CHLOROPLASTIC"/>
    <property type="match status" value="1"/>
</dbReference>
<evidence type="ECO:0000256" key="1">
    <source>
        <dbReference type="ARBA" id="ARBA00004370"/>
    </source>
</evidence>
<evidence type="ECO:0000259" key="5">
    <source>
        <dbReference type="Pfam" id="PF04101"/>
    </source>
</evidence>
<keyword evidence="3" id="KW-0328">Glycosyltransferase</keyword>
<proteinExistence type="inferred from homology"/>
<dbReference type="Pfam" id="PF06925">
    <property type="entry name" value="MGDG_synth"/>
    <property type="match status" value="1"/>
</dbReference>
<evidence type="ECO:0000259" key="6">
    <source>
        <dbReference type="Pfam" id="PF06925"/>
    </source>
</evidence>
<feature type="domain" description="Glycosyl transferase family 28 C-terminal" evidence="5">
    <location>
        <begin position="225"/>
        <end position="346"/>
    </location>
</feature>
<evidence type="ECO:0000256" key="3">
    <source>
        <dbReference type="ARBA" id="ARBA00022676"/>
    </source>
</evidence>
<evidence type="ECO:0000256" key="2">
    <source>
        <dbReference type="ARBA" id="ARBA00006962"/>
    </source>
</evidence>
<dbReference type="EMBL" id="JADCLJ010000020">
    <property type="protein sequence ID" value="MBE4908544.1"/>
    <property type="molecule type" value="Genomic_DNA"/>
</dbReference>
<evidence type="ECO:0000256" key="4">
    <source>
        <dbReference type="ARBA" id="ARBA00022679"/>
    </source>
</evidence>
<dbReference type="Pfam" id="PF04101">
    <property type="entry name" value="Glyco_tran_28_C"/>
    <property type="match status" value="1"/>
</dbReference>
<accession>A0ABR9QJA3</accession>
<dbReference type="InterPro" id="IPR050519">
    <property type="entry name" value="Glycosyltransf_28_UgtP"/>
</dbReference>
<feature type="domain" description="Diacylglycerol glucosyltransferase N-terminal" evidence="6">
    <location>
        <begin position="17"/>
        <end position="178"/>
    </location>
</feature>
<gene>
    <name evidence="7" type="ORF">IMZ08_10795</name>
</gene>
<evidence type="ECO:0000313" key="7">
    <source>
        <dbReference type="EMBL" id="MBE4908544.1"/>
    </source>
</evidence>
<keyword evidence="8" id="KW-1185">Reference proteome</keyword>
<sequence>MRKPKVLILTTNYGNGHVQVARALEERLVCENTANVVVRDIYQETNPRLHEWTKNLYLKSYTKSGRQIYRLFYYSSQGIAKRKKLTIFSYGYSKLTKIIAEEQPDAIINTFPSFAVQSFLLKTNSSIPTYNVVTDYCLHHSWVQPDIDKFYVATEELKTQLIKNKIDKEKINVTGIPVQQQFQKLFCRQSLLEKYQLKGDRKTILIVAGAYGVSKEIKYICEGLTMNENLQIIVVCGKNTELHDQLQLKFHQEKNIRILGYVTEMAELFELATCVITKPGGIILSEAVVKNVPIVLTGATPGQERENALYFQENGAAVLHDKWEDLVEDTQKLVFEEQRLIEMKASLSNIYVPHATDTIINDVLQTYYWQHAENKIGRV</sequence>
<comment type="similarity">
    <text evidence="2">Belongs to the glycosyltransferase 28 family.</text>
</comment>
<organism evidence="7 8">
    <name type="scientific">Litchfieldia luteola</name>
    <dbReference type="NCBI Taxonomy" id="682179"/>
    <lineage>
        <taxon>Bacteria</taxon>
        <taxon>Bacillati</taxon>
        <taxon>Bacillota</taxon>
        <taxon>Bacilli</taxon>
        <taxon>Bacillales</taxon>
        <taxon>Bacillaceae</taxon>
        <taxon>Litchfieldia</taxon>
    </lineage>
</organism>
<dbReference type="SUPFAM" id="SSF53756">
    <property type="entry name" value="UDP-Glycosyltransferase/glycogen phosphorylase"/>
    <property type="match status" value="1"/>
</dbReference>
<dbReference type="InterPro" id="IPR007235">
    <property type="entry name" value="Glyco_trans_28_C"/>
</dbReference>
<keyword evidence="4" id="KW-0808">Transferase</keyword>
<protein>
    <submittedName>
        <fullName evidence="7">UDP-N-acetylglucosamine 2-epimerase</fullName>
    </submittedName>
</protein>
<evidence type="ECO:0000313" key="8">
    <source>
        <dbReference type="Proteomes" id="UP001516662"/>
    </source>
</evidence>
<dbReference type="Proteomes" id="UP001516662">
    <property type="component" value="Unassembled WGS sequence"/>
</dbReference>
<dbReference type="Gene3D" id="3.40.50.2000">
    <property type="entry name" value="Glycogen Phosphorylase B"/>
    <property type="match status" value="1"/>
</dbReference>
<reference evidence="7 8" key="1">
    <citation type="submission" date="2020-10" db="EMBL/GenBank/DDBJ databases">
        <title>Bacillus sp. HD4P25, an endophyte from a halophyte.</title>
        <authorList>
            <person name="Sun J.-Q."/>
        </authorList>
    </citation>
    <scope>NUCLEOTIDE SEQUENCE [LARGE SCALE GENOMIC DNA]</scope>
    <source>
        <strain evidence="7 8">YIM 93174</strain>
    </source>
</reference>